<evidence type="ECO:0000256" key="1">
    <source>
        <dbReference type="ARBA" id="ARBA00008655"/>
    </source>
</evidence>
<dbReference type="AlphaFoldDB" id="A0ABD0KIU9"/>
<dbReference type="Proteomes" id="UP001519460">
    <property type="component" value="Unassembled WGS sequence"/>
</dbReference>
<keyword evidence="4" id="KW-0812">Transmembrane</keyword>
<keyword evidence="3" id="KW-0012">Acyltransferase</keyword>
<keyword evidence="2" id="KW-0808">Transferase</keyword>
<dbReference type="PANTHER" id="PTHR10983">
    <property type="entry name" value="1-ACYLGLYCEROL-3-PHOSPHATE ACYLTRANSFERASE-RELATED"/>
    <property type="match status" value="1"/>
</dbReference>
<protein>
    <recommendedName>
        <fullName evidence="5">Phospholipid/glycerol acyltransferase domain-containing protein</fullName>
    </recommendedName>
</protein>
<evidence type="ECO:0000259" key="5">
    <source>
        <dbReference type="SMART" id="SM00563"/>
    </source>
</evidence>
<comment type="similarity">
    <text evidence="1">Belongs to the 1-acyl-sn-glycerol-3-phosphate acyltransferase family.</text>
</comment>
<dbReference type="CDD" id="cd07990">
    <property type="entry name" value="LPLAT_LCLAT1-like"/>
    <property type="match status" value="1"/>
</dbReference>
<dbReference type="Pfam" id="PF16076">
    <property type="entry name" value="Acyltransf_C"/>
    <property type="match status" value="1"/>
</dbReference>
<dbReference type="InterPro" id="IPR002123">
    <property type="entry name" value="Plipid/glycerol_acylTrfase"/>
</dbReference>
<keyword evidence="7" id="KW-1185">Reference proteome</keyword>
<organism evidence="6 7">
    <name type="scientific">Batillaria attramentaria</name>
    <dbReference type="NCBI Taxonomy" id="370345"/>
    <lineage>
        <taxon>Eukaryota</taxon>
        <taxon>Metazoa</taxon>
        <taxon>Spiralia</taxon>
        <taxon>Lophotrochozoa</taxon>
        <taxon>Mollusca</taxon>
        <taxon>Gastropoda</taxon>
        <taxon>Caenogastropoda</taxon>
        <taxon>Sorbeoconcha</taxon>
        <taxon>Cerithioidea</taxon>
        <taxon>Batillariidae</taxon>
        <taxon>Batillaria</taxon>
    </lineage>
</organism>
<gene>
    <name evidence="6" type="ORF">BaRGS_00021676</name>
</gene>
<evidence type="ECO:0000256" key="3">
    <source>
        <dbReference type="ARBA" id="ARBA00023315"/>
    </source>
</evidence>
<dbReference type="GO" id="GO:0016746">
    <property type="term" value="F:acyltransferase activity"/>
    <property type="evidence" value="ECO:0007669"/>
    <property type="project" value="UniProtKB-KW"/>
</dbReference>
<feature type="transmembrane region" description="Helical" evidence="4">
    <location>
        <begin position="94"/>
        <end position="114"/>
    </location>
</feature>
<dbReference type="Pfam" id="PF01553">
    <property type="entry name" value="Acyltransferase"/>
    <property type="match status" value="1"/>
</dbReference>
<feature type="transmembrane region" description="Helical" evidence="4">
    <location>
        <begin position="359"/>
        <end position="378"/>
    </location>
</feature>
<reference evidence="6 7" key="1">
    <citation type="journal article" date="2023" name="Sci. Data">
        <title>Genome assembly of the Korean intertidal mud-creeper Batillaria attramentaria.</title>
        <authorList>
            <person name="Patra A.K."/>
            <person name="Ho P.T."/>
            <person name="Jun S."/>
            <person name="Lee S.J."/>
            <person name="Kim Y."/>
            <person name="Won Y.J."/>
        </authorList>
    </citation>
    <scope>NUCLEOTIDE SEQUENCE [LARGE SCALE GENOMIC DNA]</scope>
    <source>
        <strain evidence="6">Wonlab-2016</strain>
    </source>
</reference>
<evidence type="ECO:0000313" key="6">
    <source>
        <dbReference type="EMBL" id="KAK7487006.1"/>
    </source>
</evidence>
<evidence type="ECO:0000256" key="2">
    <source>
        <dbReference type="ARBA" id="ARBA00022679"/>
    </source>
</evidence>
<feature type="transmembrane region" description="Helical" evidence="4">
    <location>
        <begin position="58"/>
        <end position="82"/>
    </location>
</feature>
<sequence length="421" mass="47846">MHCGLAAAVTPDRRAFVHDIVHCSGVLLARSTVYPAATNTTQEHGHTMAGRWVGMCKGLLFGLLFFLTAFFNTLVAGVPLFLVSVVSPSVGRRALDVFIGFWFVFCVALFELLLGIKIVIHGHPAPTTDSTLILCNHRTRLDWLFLMAYQLRCGSLSHYRISLKQSLKNLPVPGWGMQLAGYVFLQRDWSQDQQRITRSLQYFAQTRTRPQFLLFPEGTDLNPNGLVKSRAFAEKHGLPVYKHVLHPRTTGFVHFVKEMRKNKILDSILDLTVAYPRDVIQNEADLVLGRFPQEVHFLALRHPIADVPSSAERLEDWCRDLWRRKESTLEKFYNQDRTFSKNRLGPVVSPATEAWVRRVLWASVVFWLVFLAGVLNALVFLPPFRWYCVVCVVVLAVICKLLGGLDAVMFSASSRKRNHDK</sequence>
<keyword evidence="4" id="KW-0472">Membrane</keyword>
<name>A0ABD0KIU9_9CAEN</name>
<keyword evidence="4" id="KW-1133">Transmembrane helix</keyword>
<dbReference type="SUPFAM" id="SSF69593">
    <property type="entry name" value="Glycerol-3-phosphate (1)-acyltransferase"/>
    <property type="match status" value="1"/>
</dbReference>
<comment type="caution">
    <text evidence="6">The sequence shown here is derived from an EMBL/GenBank/DDBJ whole genome shotgun (WGS) entry which is preliminary data.</text>
</comment>
<dbReference type="SMART" id="SM00563">
    <property type="entry name" value="PlsC"/>
    <property type="match status" value="1"/>
</dbReference>
<dbReference type="PANTHER" id="PTHR10983:SF16">
    <property type="entry name" value="LYSOCARDIOLIPIN ACYLTRANSFERASE 1"/>
    <property type="match status" value="1"/>
</dbReference>
<accession>A0ABD0KIU9</accession>
<feature type="domain" description="Phospholipid/glycerol acyltransferase" evidence="5">
    <location>
        <begin position="131"/>
        <end position="253"/>
    </location>
</feature>
<dbReference type="InterPro" id="IPR032098">
    <property type="entry name" value="Acyltransf_C"/>
</dbReference>
<dbReference type="EMBL" id="JACVVK020000170">
    <property type="protein sequence ID" value="KAK7487006.1"/>
    <property type="molecule type" value="Genomic_DNA"/>
</dbReference>
<proteinExistence type="inferred from homology"/>
<evidence type="ECO:0000256" key="4">
    <source>
        <dbReference type="SAM" id="Phobius"/>
    </source>
</evidence>
<feature type="transmembrane region" description="Helical" evidence="4">
    <location>
        <begin position="384"/>
        <end position="412"/>
    </location>
</feature>
<evidence type="ECO:0000313" key="7">
    <source>
        <dbReference type="Proteomes" id="UP001519460"/>
    </source>
</evidence>